<proteinExistence type="predicted"/>
<keyword evidence="3" id="KW-1185">Reference proteome</keyword>
<reference evidence="2 3" key="1">
    <citation type="submission" date="2016-01" db="EMBL/GenBank/DDBJ databases">
        <title>Isolation and characterization of bacteriophages from East Africa Rift Valley soda lakes.</title>
        <authorList>
            <person name="van Zyl L.J."/>
            <person name="Nemavhulani S."/>
            <person name="Cowan D.A."/>
            <person name="Trindade M.I."/>
        </authorList>
    </citation>
    <scope>NUCLEOTIDE SEQUENCE [LARGE SCALE GENOMIC DNA]</scope>
</reference>
<dbReference type="EMBL" id="KU640380">
    <property type="protein sequence ID" value="AMQ66496.1"/>
    <property type="molecule type" value="Genomic_DNA"/>
</dbReference>
<name>A0A142F139_9CAUD</name>
<organism evidence="2 3">
    <name type="scientific">Bacillus phage Shbh1</name>
    <dbReference type="NCBI Taxonomy" id="1796992"/>
    <lineage>
        <taxon>Viruses</taxon>
        <taxon>Duplodnaviria</taxon>
        <taxon>Heunggongvirae</taxon>
        <taxon>Uroviricota</taxon>
        <taxon>Caudoviricetes</taxon>
        <taxon>Herelleviridae</taxon>
        <taxon>Bastillevirinae</taxon>
        <taxon>Shalavirus</taxon>
        <taxon>Shalavirus Shbh1</taxon>
    </lineage>
</organism>
<evidence type="ECO:0000313" key="3">
    <source>
        <dbReference type="Proteomes" id="UP000201588"/>
    </source>
</evidence>
<sequence>MKLSFIRLQKSSFEYVQPVGFKLEEIYETSTDQDVKEMLDTLADEFHYIIEDLYNEIEEDVADSYGFLSVDEYELKELKDEIKYLKSEVEDLQKENNKLREEKAEIEKRSEYS</sequence>
<dbReference type="GeneID" id="28799381"/>
<dbReference type="RefSeq" id="YP_009275186.1">
    <property type="nucleotide sequence ID" value="NC_030925.1"/>
</dbReference>
<evidence type="ECO:0000256" key="1">
    <source>
        <dbReference type="SAM" id="MobiDB-lite"/>
    </source>
</evidence>
<protein>
    <submittedName>
        <fullName evidence="2">Uncharacterized protein</fullName>
    </submittedName>
</protein>
<dbReference type="Proteomes" id="UP000201588">
    <property type="component" value="Segment"/>
</dbReference>
<evidence type="ECO:0000313" key="2">
    <source>
        <dbReference type="EMBL" id="AMQ66496.1"/>
    </source>
</evidence>
<dbReference type="KEGG" id="vg:28799381"/>
<feature type="region of interest" description="Disordered" evidence="1">
    <location>
        <begin position="94"/>
        <end position="113"/>
    </location>
</feature>
<accession>A0A142F139</accession>